<protein>
    <submittedName>
        <fullName evidence="1">Type I-E CRISPR-associated protein Cse1/CasA</fullName>
    </submittedName>
</protein>
<dbReference type="Gene3D" id="1.10.132.100">
    <property type="match status" value="1"/>
</dbReference>
<accession>A0A417XZN9</accession>
<keyword evidence="2" id="KW-1185">Reference proteome</keyword>
<proteinExistence type="predicted"/>
<gene>
    <name evidence="1" type="primary">casA</name>
    <name evidence="1" type="ORF">D0Z08_17510</name>
</gene>
<dbReference type="Proteomes" id="UP000283644">
    <property type="component" value="Unassembled WGS sequence"/>
</dbReference>
<dbReference type="CDD" id="cd09729">
    <property type="entry name" value="Cse1_I-E"/>
    <property type="match status" value="1"/>
</dbReference>
<dbReference type="RefSeq" id="WP_118926535.1">
    <property type="nucleotide sequence ID" value="NZ_QXGH01000021.1"/>
</dbReference>
<name>A0A417XZN9_9ACTN</name>
<dbReference type="EMBL" id="QXGH01000021">
    <property type="protein sequence ID" value="RHW25833.1"/>
    <property type="molecule type" value="Genomic_DNA"/>
</dbReference>
<reference evidence="1 2" key="1">
    <citation type="submission" date="2018-09" db="EMBL/GenBank/DDBJ databases">
        <title>Genome sequencing of Nocardioides immobilis CCTCC AB 2017083 for comparison to Nocardioides silvaticus.</title>
        <authorList>
            <person name="Li C."/>
            <person name="Wang G."/>
        </authorList>
    </citation>
    <scope>NUCLEOTIDE SEQUENCE [LARGE SCALE GENOMIC DNA]</scope>
    <source>
        <strain evidence="1 2">CCTCC AB 2017083</strain>
    </source>
</reference>
<dbReference type="InterPro" id="IPR013381">
    <property type="entry name" value="CRISPR-assoc_prot_Cse1"/>
</dbReference>
<dbReference type="OrthoDB" id="3187690at2"/>
<dbReference type="AlphaFoldDB" id="A0A417XZN9"/>
<organism evidence="1 2">
    <name type="scientific">Nocardioides immobilis</name>
    <dbReference type="NCBI Taxonomy" id="2049295"/>
    <lineage>
        <taxon>Bacteria</taxon>
        <taxon>Bacillati</taxon>
        <taxon>Actinomycetota</taxon>
        <taxon>Actinomycetes</taxon>
        <taxon>Propionibacteriales</taxon>
        <taxon>Nocardioidaceae</taxon>
        <taxon>Nocardioides</taxon>
    </lineage>
</organism>
<dbReference type="Pfam" id="PF09481">
    <property type="entry name" value="CRISPR_Cse1"/>
    <property type="match status" value="1"/>
</dbReference>
<comment type="caution">
    <text evidence="1">The sequence shown here is derived from an EMBL/GenBank/DDBJ whole genome shotgun (WGS) entry which is preliminary data.</text>
</comment>
<evidence type="ECO:0000313" key="2">
    <source>
        <dbReference type="Proteomes" id="UP000283644"/>
    </source>
</evidence>
<dbReference type="NCBIfam" id="TIGR02547">
    <property type="entry name" value="casA_cse1"/>
    <property type="match status" value="1"/>
</dbReference>
<sequence>MTTPAFDLNSEPWIRTRLRTGEISELSLTEIITRAHNCVSLAGELPTQDFAVLRLLLAIIRRSHPDAANAEAWSELWERGAFNPEPIALYLDQHHDRFDLLHPETPFYQVAGLSTAKGAMTDLARLVADVPAGHQFFTTRAGRALTSMDLAEAARWIVHCQAFDPSGIKSGALGDDRVKGGKGYPIGVAWCGWLGGIVVEGASLFHTLMLNLPLGSRLDSATPDLPVWERPPQIAAAEGRLAPSGPVDLLTWQSRRIRLGHDGQRATDVLIANGDPLHPRNMFHHEYMTGWRRSEAQEKAQGSSDPIFMPRQHQPGRALWRGLDALIAEAGNAHSPMTSKPGRWLEWLAELRQKHHLPRDLPVRIRAVGMHYGSQSAVTDDIADDALALSVAVLSSRGAKALALDAVRDADAAVRAVASLAGELAEAAGADPTAFRSRAFDQGYAALDYRYRRWVSTLSSETERDQVRAAWQNEVRQTLVRLGRDLVGNAGQAAWIGREVNRGNDHTLYLDAAMAENSFHHRLRQALPLAYPRPREGASA</sequence>
<evidence type="ECO:0000313" key="1">
    <source>
        <dbReference type="EMBL" id="RHW25833.1"/>
    </source>
</evidence>